<evidence type="ECO:0000256" key="2">
    <source>
        <dbReference type="ARBA" id="ARBA00012406"/>
    </source>
</evidence>
<evidence type="ECO:0000256" key="8">
    <source>
        <dbReference type="ARBA" id="ARBA00048329"/>
    </source>
</evidence>
<feature type="domain" description="Protein kinase" evidence="11">
    <location>
        <begin position="287"/>
        <end position="543"/>
    </location>
</feature>
<dbReference type="InterPro" id="IPR050538">
    <property type="entry name" value="MAP_kinase_kinase_kinase"/>
</dbReference>
<dbReference type="InterPro" id="IPR011009">
    <property type="entry name" value="Kinase-like_dom_sf"/>
</dbReference>
<dbReference type="EC" id="2.7.11.25" evidence="2"/>
<dbReference type="PROSITE" id="PS00107">
    <property type="entry name" value="PROTEIN_KINASE_ATP"/>
    <property type="match status" value="1"/>
</dbReference>
<dbReference type="InterPro" id="IPR000719">
    <property type="entry name" value="Prot_kinase_dom"/>
</dbReference>
<dbReference type="Gramene" id="KQJ99880">
    <property type="protein sequence ID" value="KQJ99880"/>
    <property type="gene ID" value="BRADI_3g45790v3"/>
</dbReference>
<evidence type="ECO:0000256" key="9">
    <source>
        <dbReference type="PROSITE-ProRule" id="PRU10141"/>
    </source>
</evidence>
<accession>I1IAI1</accession>
<name>I1IAI1_BRADI</name>
<feature type="compositionally biased region" description="Basic residues" evidence="10">
    <location>
        <begin position="7"/>
        <end position="21"/>
    </location>
</feature>
<feature type="binding site" evidence="9">
    <location>
        <position position="316"/>
    </location>
    <ligand>
        <name>ATP</name>
        <dbReference type="ChEBI" id="CHEBI:30616"/>
    </ligand>
</feature>
<dbReference type="GO" id="GO:0004709">
    <property type="term" value="F:MAP kinase kinase kinase activity"/>
    <property type="evidence" value="ECO:0000318"/>
    <property type="project" value="GO_Central"/>
</dbReference>
<evidence type="ECO:0000256" key="4">
    <source>
        <dbReference type="ARBA" id="ARBA00022741"/>
    </source>
</evidence>
<dbReference type="FunFam" id="1.10.510.10:FF:001239">
    <property type="entry name" value="Predicted protein"/>
    <property type="match status" value="1"/>
</dbReference>
<evidence type="ECO:0000259" key="11">
    <source>
        <dbReference type="PROSITE" id="PS50011"/>
    </source>
</evidence>
<reference evidence="13" key="3">
    <citation type="submission" date="2018-08" db="UniProtKB">
        <authorList>
            <consortium name="EnsemblPlants"/>
        </authorList>
    </citation>
    <scope>IDENTIFICATION</scope>
    <source>
        <strain evidence="13">cv. Bd21</strain>
    </source>
</reference>
<evidence type="ECO:0000313" key="13">
    <source>
        <dbReference type="EnsemblPlants" id="KQJ99880"/>
    </source>
</evidence>
<dbReference type="Gene3D" id="1.10.510.10">
    <property type="entry name" value="Transferase(Phosphotransferase) domain 1"/>
    <property type="match status" value="1"/>
</dbReference>
<dbReference type="EMBL" id="CM000882">
    <property type="protein sequence ID" value="KQJ99880.1"/>
    <property type="molecule type" value="Genomic_DNA"/>
</dbReference>
<dbReference type="GO" id="GO:0005737">
    <property type="term" value="C:cytoplasm"/>
    <property type="evidence" value="ECO:0000318"/>
    <property type="project" value="GO_Central"/>
</dbReference>
<dbReference type="OMA" id="TCNGTQL"/>
<sequence>MPLWWLGRRKSKSKACKHRAGGRSPAAAAVSAVSSPRSSVDIGSPPACAPLWRPKPHGLDTPAPRRVERYGGGGGGGTGGAPEGGQGPGQPLPPPVSSSFPLPPAWGAWPGYASAAVSLSSGSSSGSFEYDEERLIYRYADLVVSSRGRLMPPDEHNKGMVQDKYLVSCSALREHQKFSRVPIDNVREVHLPSCEPSMSEDSCSHDGMLPDATFYARTRSLSPGPRRHGFSATDASPRDFVFSPRSPLKRMDDVRILPQPLPLPPLPAASSPLPSSGIGFTQSQSQWKKGKLLGSGTFGQVYLGFNSESGHFCAIKEVQVILDDPHSKERLRQLNQEVDLLRQLSDRNIVQYYGSQLTDEALSIYLEYVSGGSIHKLLRDYGPFKEPVIRNYTRQILSGLAYLHGRNTMHRDIKGANILVGPTGDVKLADFGLAKDITSFAEISSFRGSPYWMAPEAVMHSKGYSLAVDIWSLGCTVIEMATARHPWHPLEDVPALFKIANSKDIPEIPESISKEGKDFLSLCLKRDPLERPSATQLLDHPFVYDHLRVAKCSATQLRNGPSSPVEARHNKSSHRESSSKRNIAPLRDIEELNARDFAGFATAYPSPQNTSSSTAATTNMSLPVSPCSSSSPVRQFKQSKWNDLPSPPHPVDSMLDLMRQSTVVPDPWLDIGQLRPGSPSPYGSPKRF</sequence>
<evidence type="ECO:0000256" key="5">
    <source>
        <dbReference type="ARBA" id="ARBA00022777"/>
    </source>
</evidence>
<dbReference type="EnsemblPlants" id="KQJ99880">
    <property type="protein sequence ID" value="KQJ99880"/>
    <property type="gene ID" value="BRADI_3g45790v3"/>
</dbReference>
<dbReference type="STRING" id="15368.I1IAI1"/>
<proteinExistence type="inferred from homology"/>
<feature type="compositionally biased region" description="Basic and acidic residues" evidence="10">
    <location>
        <begin position="566"/>
        <end position="579"/>
    </location>
</feature>
<feature type="region of interest" description="Disordered" evidence="10">
    <location>
        <begin position="668"/>
        <end position="688"/>
    </location>
</feature>
<dbReference type="GO" id="GO:0000165">
    <property type="term" value="P:MAPK cascade"/>
    <property type="evidence" value="ECO:0000318"/>
    <property type="project" value="GO_Central"/>
</dbReference>
<evidence type="ECO:0000256" key="1">
    <source>
        <dbReference type="ARBA" id="ARBA00006529"/>
    </source>
</evidence>
<dbReference type="Proteomes" id="UP000008810">
    <property type="component" value="Chromosome 3"/>
</dbReference>
<feature type="compositionally biased region" description="Low complexity" evidence="10">
    <location>
        <begin position="22"/>
        <end position="40"/>
    </location>
</feature>
<dbReference type="GeneID" id="100828104"/>
<feature type="compositionally biased region" description="Gly residues" evidence="10">
    <location>
        <begin position="70"/>
        <end position="88"/>
    </location>
</feature>
<comment type="catalytic activity">
    <reaction evidence="7">
        <text>L-threonyl-[protein] + ATP = O-phospho-L-threonyl-[protein] + ADP + H(+)</text>
        <dbReference type="Rhea" id="RHEA:46608"/>
        <dbReference type="Rhea" id="RHEA-COMP:11060"/>
        <dbReference type="Rhea" id="RHEA-COMP:11605"/>
        <dbReference type="ChEBI" id="CHEBI:15378"/>
        <dbReference type="ChEBI" id="CHEBI:30013"/>
        <dbReference type="ChEBI" id="CHEBI:30616"/>
        <dbReference type="ChEBI" id="CHEBI:61977"/>
        <dbReference type="ChEBI" id="CHEBI:456216"/>
        <dbReference type="EC" id="2.7.11.25"/>
    </reaction>
</comment>
<evidence type="ECO:0000313" key="12">
    <source>
        <dbReference type="EMBL" id="KQJ99880.1"/>
    </source>
</evidence>
<feature type="compositionally biased region" description="Pro residues" evidence="10">
    <location>
        <begin position="90"/>
        <end position="99"/>
    </location>
</feature>
<keyword evidence="3" id="KW-0808">Transferase</keyword>
<evidence type="ECO:0000256" key="3">
    <source>
        <dbReference type="ARBA" id="ARBA00022679"/>
    </source>
</evidence>
<dbReference type="GO" id="GO:0005524">
    <property type="term" value="F:ATP binding"/>
    <property type="evidence" value="ECO:0007669"/>
    <property type="project" value="UniProtKB-UniRule"/>
</dbReference>
<dbReference type="InterPro" id="IPR017441">
    <property type="entry name" value="Protein_kinase_ATP_BS"/>
</dbReference>
<dbReference type="SMART" id="SM00220">
    <property type="entry name" value="S_TKc"/>
    <property type="match status" value="1"/>
</dbReference>
<feature type="region of interest" description="Disordered" evidence="10">
    <location>
        <begin position="1"/>
        <end position="99"/>
    </location>
</feature>
<dbReference type="PANTHER" id="PTHR48016:SF6">
    <property type="entry name" value="OS02G0555900 PROTEIN"/>
    <property type="match status" value="1"/>
</dbReference>
<dbReference type="PANTHER" id="PTHR48016">
    <property type="entry name" value="MAP KINASE KINASE KINASE SSK2-RELATED-RELATED"/>
    <property type="match status" value="1"/>
</dbReference>
<dbReference type="eggNOG" id="KOG0198">
    <property type="taxonomic scope" value="Eukaryota"/>
</dbReference>
<dbReference type="KEGG" id="bdi:100828104"/>
<comment type="catalytic activity">
    <reaction evidence="8">
        <text>L-seryl-[protein] + ATP = O-phospho-L-seryl-[protein] + ADP + H(+)</text>
        <dbReference type="Rhea" id="RHEA:17989"/>
        <dbReference type="Rhea" id="RHEA-COMP:9863"/>
        <dbReference type="Rhea" id="RHEA-COMP:11604"/>
        <dbReference type="ChEBI" id="CHEBI:15378"/>
        <dbReference type="ChEBI" id="CHEBI:29999"/>
        <dbReference type="ChEBI" id="CHEBI:30616"/>
        <dbReference type="ChEBI" id="CHEBI:83421"/>
        <dbReference type="ChEBI" id="CHEBI:456216"/>
        <dbReference type="EC" id="2.7.11.25"/>
    </reaction>
</comment>
<keyword evidence="14" id="KW-1185">Reference proteome</keyword>
<organism evidence="13">
    <name type="scientific">Brachypodium distachyon</name>
    <name type="common">Purple false brome</name>
    <name type="synonym">Trachynia distachya</name>
    <dbReference type="NCBI Taxonomy" id="15368"/>
    <lineage>
        <taxon>Eukaryota</taxon>
        <taxon>Viridiplantae</taxon>
        <taxon>Streptophyta</taxon>
        <taxon>Embryophyta</taxon>
        <taxon>Tracheophyta</taxon>
        <taxon>Spermatophyta</taxon>
        <taxon>Magnoliopsida</taxon>
        <taxon>Liliopsida</taxon>
        <taxon>Poales</taxon>
        <taxon>Poaceae</taxon>
        <taxon>BOP clade</taxon>
        <taxon>Pooideae</taxon>
        <taxon>Stipodae</taxon>
        <taxon>Brachypodieae</taxon>
        <taxon>Brachypodium</taxon>
    </lineage>
</organism>
<protein>
    <recommendedName>
        <fullName evidence="2">mitogen-activated protein kinase kinase kinase</fullName>
        <ecNumber evidence="2">2.7.11.25</ecNumber>
    </recommendedName>
</protein>
<gene>
    <name evidence="13" type="primary">LOC100828104</name>
    <name evidence="12" type="ORF">BRADI_3g45790v3</name>
</gene>
<dbReference type="RefSeq" id="XP_003572616.1">
    <property type="nucleotide sequence ID" value="XM_003572568.4"/>
</dbReference>
<keyword evidence="6 9" id="KW-0067">ATP-binding</keyword>
<dbReference type="Pfam" id="PF00069">
    <property type="entry name" value="Pkinase"/>
    <property type="match status" value="1"/>
</dbReference>
<keyword evidence="4 9" id="KW-0547">Nucleotide-binding</keyword>
<dbReference type="HOGENOM" id="CLU_000288_124_3_1"/>
<dbReference type="SUPFAM" id="SSF56112">
    <property type="entry name" value="Protein kinase-like (PK-like)"/>
    <property type="match status" value="1"/>
</dbReference>
<keyword evidence="5" id="KW-0418">Kinase</keyword>
<dbReference type="OrthoDB" id="266718at2759"/>
<reference evidence="12 13" key="1">
    <citation type="journal article" date="2010" name="Nature">
        <title>Genome sequencing and analysis of the model grass Brachypodium distachyon.</title>
        <authorList>
            <consortium name="International Brachypodium Initiative"/>
        </authorList>
    </citation>
    <scope>NUCLEOTIDE SEQUENCE [LARGE SCALE GENOMIC DNA]</scope>
    <source>
        <strain evidence="12 13">Bd21</strain>
    </source>
</reference>
<evidence type="ECO:0000256" key="10">
    <source>
        <dbReference type="SAM" id="MobiDB-lite"/>
    </source>
</evidence>
<evidence type="ECO:0000256" key="7">
    <source>
        <dbReference type="ARBA" id="ARBA00047559"/>
    </source>
</evidence>
<reference evidence="12" key="2">
    <citation type="submission" date="2017-06" db="EMBL/GenBank/DDBJ databases">
        <title>WGS assembly of Brachypodium distachyon.</title>
        <authorList>
            <consortium name="The International Brachypodium Initiative"/>
            <person name="Lucas S."/>
            <person name="Harmon-Smith M."/>
            <person name="Lail K."/>
            <person name="Tice H."/>
            <person name="Grimwood J."/>
            <person name="Bruce D."/>
            <person name="Barry K."/>
            <person name="Shu S."/>
            <person name="Lindquist E."/>
            <person name="Wang M."/>
            <person name="Pitluck S."/>
            <person name="Vogel J.P."/>
            <person name="Garvin D.F."/>
            <person name="Mockler T.C."/>
            <person name="Schmutz J."/>
            <person name="Rokhsar D."/>
            <person name="Bevan M.W."/>
        </authorList>
    </citation>
    <scope>NUCLEOTIDE SEQUENCE</scope>
    <source>
        <strain evidence="12">Bd21</strain>
    </source>
</reference>
<dbReference type="AlphaFoldDB" id="I1IAI1"/>
<feature type="region of interest" description="Disordered" evidence="10">
    <location>
        <begin position="555"/>
        <end position="588"/>
    </location>
</feature>
<dbReference type="PROSITE" id="PS50011">
    <property type="entry name" value="PROTEIN_KINASE_DOM"/>
    <property type="match status" value="1"/>
</dbReference>
<evidence type="ECO:0000313" key="14">
    <source>
        <dbReference type="Proteomes" id="UP000008810"/>
    </source>
</evidence>
<evidence type="ECO:0000256" key="6">
    <source>
        <dbReference type="ARBA" id="ARBA00022840"/>
    </source>
</evidence>
<comment type="similarity">
    <text evidence="1">Belongs to the protein kinase superfamily. STE Ser/Thr protein kinase family. MAP kinase kinase kinase subfamily.</text>
</comment>